<sequence length="214" mass="22751">MHRVIGKRVVELSAAEFAALRERHTAVLLDVGTGDGKHVLHVARERPDLLVVGLDANADALRKTSAKAAARADRGGLPNVVFLRAAAERLPDGLSDVAEVHVLMPWGSLLRGMLGEGPVLEAISAVCRPGAPFLVTLNLHAWRPPVPEVGELPEPDPASARTALAERYAAAGWRLTEAEYLDDAGIAALATSWTKRLGSSRARFDVLALRGTVG</sequence>
<dbReference type="GO" id="GO:0008168">
    <property type="term" value="F:methyltransferase activity"/>
    <property type="evidence" value="ECO:0007669"/>
    <property type="project" value="UniProtKB-KW"/>
</dbReference>
<accession>A0A1M6NM57</accession>
<protein>
    <submittedName>
        <fullName evidence="1">Methyltransferase domain-containing protein</fullName>
    </submittedName>
</protein>
<dbReference type="SUPFAM" id="SSF53335">
    <property type="entry name" value="S-adenosyl-L-methionine-dependent methyltransferases"/>
    <property type="match status" value="1"/>
</dbReference>
<dbReference type="InterPro" id="IPR029063">
    <property type="entry name" value="SAM-dependent_MTases_sf"/>
</dbReference>
<keyword evidence="1" id="KW-0808">Transferase</keyword>
<dbReference type="OrthoDB" id="5505369at2"/>
<gene>
    <name evidence="1" type="ORF">SAMN05443637_101341</name>
</gene>
<reference evidence="1 2" key="1">
    <citation type="submission" date="2016-11" db="EMBL/GenBank/DDBJ databases">
        <authorList>
            <person name="Jaros S."/>
            <person name="Januszkiewicz K."/>
            <person name="Wedrychowicz H."/>
        </authorList>
    </citation>
    <scope>NUCLEOTIDE SEQUENCE [LARGE SCALE GENOMIC DNA]</scope>
    <source>
        <strain evidence="1 2">DSM 43832</strain>
    </source>
</reference>
<organism evidence="1 2">
    <name type="scientific">Pseudonocardia thermophila</name>
    <dbReference type="NCBI Taxonomy" id="1848"/>
    <lineage>
        <taxon>Bacteria</taxon>
        <taxon>Bacillati</taxon>
        <taxon>Actinomycetota</taxon>
        <taxon>Actinomycetes</taxon>
        <taxon>Pseudonocardiales</taxon>
        <taxon>Pseudonocardiaceae</taxon>
        <taxon>Pseudonocardia</taxon>
    </lineage>
</organism>
<dbReference type="CDD" id="cd02440">
    <property type="entry name" value="AdoMet_MTases"/>
    <property type="match status" value="1"/>
</dbReference>
<dbReference type="RefSeq" id="WP_073455011.1">
    <property type="nucleotide sequence ID" value="NZ_CALGVN010000012.1"/>
</dbReference>
<dbReference type="InterPro" id="IPR056262">
    <property type="entry name" value="NpmA"/>
</dbReference>
<proteinExistence type="predicted"/>
<dbReference type="STRING" id="1848.SAMN05443637_101341"/>
<evidence type="ECO:0000313" key="2">
    <source>
        <dbReference type="Proteomes" id="UP000184363"/>
    </source>
</evidence>
<dbReference type="EMBL" id="FRAP01000001">
    <property type="protein sequence ID" value="SHJ96811.1"/>
    <property type="molecule type" value="Genomic_DNA"/>
</dbReference>
<dbReference type="Gene3D" id="3.40.50.150">
    <property type="entry name" value="Vaccinia Virus protein VP39"/>
    <property type="match status" value="1"/>
</dbReference>
<dbReference type="AlphaFoldDB" id="A0A1M6NM57"/>
<dbReference type="Pfam" id="PF24675">
    <property type="entry name" value="NpmA"/>
    <property type="match status" value="1"/>
</dbReference>
<dbReference type="GO" id="GO:0032259">
    <property type="term" value="P:methylation"/>
    <property type="evidence" value="ECO:0007669"/>
    <property type="project" value="UniProtKB-KW"/>
</dbReference>
<name>A0A1M6NM57_PSETH</name>
<dbReference type="Proteomes" id="UP000184363">
    <property type="component" value="Unassembled WGS sequence"/>
</dbReference>
<evidence type="ECO:0000313" key="1">
    <source>
        <dbReference type="EMBL" id="SHJ96811.1"/>
    </source>
</evidence>
<keyword evidence="1" id="KW-0489">Methyltransferase</keyword>
<keyword evidence="2" id="KW-1185">Reference proteome</keyword>